<keyword evidence="2" id="KW-1185">Reference proteome</keyword>
<sequence length="17" mass="2031">MVLLAHIYQSHISMPKY</sequence>
<evidence type="ECO:0000313" key="1">
    <source>
        <dbReference type="EMBL" id="KHF98897.1"/>
    </source>
</evidence>
<reference evidence="2" key="1">
    <citation type="submission" date="2014-09" db="EMBL/GenBank/DDBJ databases">
        <authorList>
            <person name="Mudge J."/>
            <person name="Ramaraj T."/>
            <person name="Lindquist I.E."/>
            <person name="Bharti A.K."/>
            <person name="Sundararajan A."/>
            <person name="Cameron C.T."/>
            <person name="Woodward J.E."/>
            <person name="May G.D."/>
            <person name="Brubaker C."/>
            <person name="Broadhvest J."/>
            <person name="Wilkins T.A."/>
        </authorList>
    </citation>
    <scope>NUCLEOTIDE SEQUENCE</scope>
    <source>
        <strain evidence="2">cv. AKA8401</strain>
    </source>
</reference>
<proteinExistence type="predicted"/>
<organism evidence="1 2">
    <name type="scientific">Gossypium arboreum</name>
    <name type="common">Tree cotton</name>
    <name type="synonym">Gossypium nanking</name>
    <dbReference type="NCBI Taxonomy" id="29729"/>
    <lineage>
        <taxon>Eukaryota</taxon>
        <taxon>Viridiplantae</taxon>
        <taxon>Streptophyta</taxon>
        <taxon>Embryophyta</taxon>
        <taxon>Tracheophyta</taxon>
        <taxon>Spermatophyta</taxon>
        <taxon>Magnoliopsida</taxon>
        <taxon>eudicotyledons</taxon>
        <taxon>Gunneridae</taxon>
        <taxon>Pentapetalae</taxon>
        <taxon>rosids</taxon>
        <taxon>malvids</taxon>
        <taxon>Malvales</taxon>
        <taxon>Malvaceae</taxon>
        <taxon>Malvoideae</taxon>
        <taxon>Gossypium</taxon>
    </lineage>
</organism>
<dbReference type="Proteomes" id="UP000032142">
    <property type="component" value="Unassembled WGS sequence"/>
</dbReference>
<protein>
    <submittedName>
        <fullName evidence="1">Uncharacterized protein</fullName>
    </submittedName>
</protein>
<accession>A0A0B0M9W0</accession>
<comment type="caution">
    <text evidence="1">The sequence shown here is derived from an EMBL/GenBank/DDBJ whole genome shotgun (WGS) entry which is preliminary data.</text>
</comment>
<dbReference type="AlphaFoldDB" id="A0A0B0M9W0"/>
<evidence type="ECO:0000313" key="2">
    <source>
        <dbReference type="Proteomes" id="UP000032142"/>
    </source>
</evidence>
<dbReference type="EMBL" id="JRRC01056307">
    <property type="protein sequence ID" value="KHF98897.1"/>
    <property type="molecule type" value="Genomic_DNA"/>
</dbReference>
<gene>
    <name evidence="1" type="ORF">F383_37985</name>
</gene>
<name>A0A0B0M9W0_GOSAR</name>